<gene>
    <name evidence="2" type="ORF">C1881_04020</name>
</gene>
<dbReference type="PANTHER" id="PTHR23131">
    <property type="entry name" value="ENDORIBONUCLEASE LACTB2"/>
    <property type="match status" value="1"/>
</dbReference>
<accession>A0A369LKM3</accession>
<dbReference type="Gene3D" id="3.60.15.10">
    <property type="entry name" value="Ribonuclease Z/Hydroxyacylglutathione hydrolase-like"/>
    <property type="match status" value="1"/>
</dbReference>
<dbReference type="InterPro" id="IPR001279">
    <property type="entry name" value="Metallo-B-lactamas"/>
</dbReference>
<dbReference type="EMBL" id="PPTO01000004">
    <property type="protein sequence ID" value="RDB59850.1"/>
    <property type="molecule type" value="Genomic_DNA"/>
</dbReference>
<reference evidence="2 3" key="1">
    <citation type="journal article" date="2018" name="Elife">
        <title>Discovery and characterization of a prevalent human gut bacterial enzyme sufficient for the inactivation of a family of plant toxins.</title>
        <authorList>
            <person name="Koppel N."/>
            <person name="Bisanz J.E."/>
            <person name="Pandelia M.E."/>
            <person name="Turnbaugh P.J."/>
            <person name="Balskus E.P."/>
        </authorList>
    </citation>
    <scope>NUCLEOTIDE SEQUENCE [LARGE SCALE GENOMIC DNA]</scope>
    <source>
        <strain evidence="2 3">OB21 GAM31</strain>
    </source>
</reference>
<dbReference type="InterPro" id="IPR036866">
    <property type="entry name" value="RibonucZ/Hydroxyglut_hydro"/>
</dbReference>
<evidence type="ECO:0000313" key="3">
    <source>
        <dbReference type="Proteomes" id="UP000253975"/>
    </source>
</evidence>
<dbReference type="AlphaFoldDB" id="A0A369LKM3"/>
<protein>
    <recommendedName>
        <fullName evidence="1">Metallo-beta-lactamase domain-containing protein</fullName>
    </recommendedName>
</protein>
<dbReference type="RefSeq" id="WP_114615242.1">
    <property type="nucleotide sequence ID" value="NZ_PPTO01000004.1"/>
</dbReference>
<name>A0A369LKM3_9ACTN</name>
<dbReference type="PANTHER" id="PTHR23131:SF4">
    <property type="entry name" value="METALLO-BETA-LACTAMASE SUPERFAMILY POTEIN"/>
    <property type="match status" value="1"/>
</dbReference>
<proteinExistence type="predicted"/>
<evidence type="ECO:0000313" key="2">
    <source>
        <dbReference type="EMBL" id="RDB59850.1"/>
    </source>
</evidence>
<sequence>MNEGVAEASERMLKGAGAFAHETPYAVGKHYRQINSSPDVYLVRVPFLNISTSETNCYLICDGGECLAVDTGAPTPEGAALLDAAIDELGIDKARMSFFLTHLHMDHAGLIDHVAPKEAPIVLSLTDFNLMAASSDAEYLRITEAQVSAEGFDCDLVHKSARYGMGIPSFKPEGRNLKFVAEGDVIVVGQTKLEVIDTAGHTPGHLALFHRGSGLLFSGDHILFAISPGLGLRLGVIDTMGVYLANLQKVCDLGISRLLHSHGEIRPDWRERVAWLKNHHCERIEQAAAYIAEHPGATGADVVKNLTWNVPQAWEDIYPAQKWCIVEGGIIILNHLIAEHRIAREPDANNIHHYTLL</sequence>
<organism evidence="2 3">
    <name type="scientific">Slackia isoflavoniconvertens</name>
    <dbReference type="NCBI Taxonomy" id="572010"/>
    <lineage>
        <taxon>Bacteria</taxon>
        <taxon>Bacillati</taxon>
        <taxon>Actinomycetota</taxon>
        <taxon>Coriobacteriia</taxon>
        <taxon>Eggerthellales</taxon>
        <taxon>Eggerthellaceae</taxon>
        <taxon>Slackia</taxon>
    </lineage>
</organism>
<dbReference type="SUPFAM" id="SSF56281">
    <property type="entry name" value="Metallo-hydrolase/oxidoreductase"/>
    <property type="match status" value="1"/>
</dbReference>
<evidence type="ECO:0000259" key="1">
    <source>
        <dbReference type="SMART" id="SM00849"/>
    </source>
</evidence>
<dbReference type="InterPro" id="IPR050662">
    <property type="entry name" value="Sec-metab_biosynth-thioest"/>
</dbReference>
<dbReference type="Pfam" id="PF00753">
    <property type="entry name" value="Lactamase_B"/>
    <property type="match status" value="1"/>
</dbReference>
<comment type="caution">
    <text evidence="2">The sequence shown here is derived from an EMBL/GenBank/DDBJ whole genome shotgun (WGS) entry which is preliminary data.</text>
</comment>
<feature type="domain" description="Metallo-beta-lactamase" evidence="1">
    <location>
        <begin position="54"/>
        <end position="262"/>
    </location>
</feature>
<dbReference type="Proteomes" id="UP000253975">
    <property type="component" value="Unassembled WGS sequence"/>
</dbReference>
<dbReference type="SMART" id="SM00849">
    <property type="entry name" value="Lactamase_B"/>
    <property type="match status" value="1"/>
</dbReference>